<evidence type="ECO:0000259" key="3">
    <source>
        <dbReference type="Pfam" id="PF00501"/>
    </source>
</evidence>
<dbReference type="InterPro" id="IPR020845">
    <property type="entry name" value="AMP-binding_CS"/>
</dbReference>
<dbReference type="GO" id="GO:0005524">
    <property type="term" value="F:ATP binding"/>
    <property type="evidence" value="ECO:0007669"/>
    <property type="project" value="UniProtKB-KW"/>
</dbReference>
<keyword evidence="5" id="KW-1185">Reference proteome</keyword>
<dbReference type="SUPFAM" id="SSF56801">
    <property type="entry name" value="Acetyl-CoA synthetase-like"/>
    <property type="match status" value="1"/>
</dbReference>
<dbReference type="GO" id="GO:0004467">
    <property type="term" value="F:long-chain fatty acid-CoA ligase activity"/>
    <property type="evidence" value="ECO:0007669"/>
    <property type="project" value="TreeGrafter"/>
</dbReference>
<dbReference type="PROSITE" id="PS00455">
    <property type="entry name" value="AMP_BINDING"/>
    <property type="match status" value="1"/>
</dbReference>
<comment type="caution">
    <text evidence="4">The sequence shown here is derived from an EMBL/GenBank/DDBJ whole genome shotgun (WGS) entry which is preliminary data.</text>
</comment>
<dbReference type="Gene3D" id="3.40.50.12780">
    <property type="entry name" value="N-terminal domain of ligase-like"/>
    <property type="match status" value="1"/>
</dbReference>
<evidence type="ECO:0000256" key="1">
    <source>
        <dbReference type="ARBA" id="ARBA00022741"/>
    </source>
</evidence>
<dbReference type="AlphaFoldDB" id="A0AAD2JN64"/>
<proteinExistence type="predicted"/>
<dbReference type="PANTHER" id="PTHR43272:SF33">
    <property type="entry name" value="AMP-BINDING DOMAIN-CONTAINING PROTEIN-RELATED"/>
    <property type="match status" value="1"/>
</dbReference>
<sequence>MDDISETIRNMCGLPGDDKVVIDNILADANNDKTFLDYFQENVKLVADQTFLTQPMGKNIVMEWTYAEVLTEAKRVAAYIQSLELPERSQIAILSKNCAWWVVADIGIWLAGHVSVPIFPGLTEETTKYTLEHSESKLLFVGKLDEKPWEEQKGGIPDDLPTVSFPLSPENGAKKTWKETVGEMTPSEKIFQPEPDTMATIIYTSGSTGKPKGVMTSFRAMTAATRGITKQVKITSRDRYLSYLPLSHGMERFLGQCCPLYAGMQVFYAESIATFVDDLNRARPTLFVSVPRLWTKFQAGVFKKMPQGTLDTLLKVPLVNNLIRHKILAGLGLDCARLAASGSAPIPAEVLEWYRSLGLELLEGYGMTENFNYSHMSKEGHSRAGYVGNTYDDVQCRIAQDGEIQVLTPGKMMGYFKNTDATKETITEDGWVRTGDKGEIDEEGRLKITGRTKEIFKTSKGKYVAPSPIEQMFVSHAMVEMACVCGQGQPQPHIILQLAEDVKQNAMNDGHFRQEVTTALISHLTNFVNPSLDAHEQLDFVVIVSENWLPENGFLTPTQKIKRAKIDEAYSASIPDWYKEAKKVIFHGGWM</sequence>
<accession>A0AAD2JN64</accession>
<gene>
    <name evidence="4" type="ORF">CYCCA115_LOCUS21419</name>
</gene>
<dbReference type="InterPro" id="IPR000873">
    <property type="entry name" value="AMP-dep_synth/lig_dom"/>
</dbReference>
<dbReference type="EMBL" id="CAKOGP040002225">
    <property type="protein sequence ID" value="CAJ1965828.1"/>
    <property type="molecule type" value="Genomic_DNA"/>
</dbReference>
<dbReference type="GO" id="GO:0016020">
    <property type="term" value="C:membrane"/>
    <property type="evidence" value="ECO:0007669"/>
    <property type="project" value="TreeGrafter"/>
</dbReference>
<keyword evidence="1" id="KW-0547">Nucleotide-binding</keyword>
<dbReference type="Proteomes" id="UP001295423">
    <property type="component" value="Unassembled WGS sequence"/>
</dbReference>
<dbReference type="InterPro" id="IPR042099">
    <property type="entry name" value="ANL_N_sf"/>
</dbReference>
<dbReference type="PANTHER" id="PTHR43272">
    <property type="entry name" value="LONG-CHAIN-FATTY-ACID--COA LIGASE"/>
    <property type="match status" value="1"/>
</dbReference>
<feature type="domain" description="AMP-dependent synthetase/ligase" evidence="3">
    <location>
        <begin position="41"/>
        <end position="415"/>
    </location>
</feature>
<evidence type="ECO:0000256" key="2">
    <source>
        <dbReference type="ARBA" id="ARBA00022840"/>
    </source>
</evidence>
<dbReference type="Pfam" id="PF23562">
    <property type="entry name" value="AMP-binding_C_3"/>
    <property type="match status" value="1"/>
</dbReference>
<evidence type="ECO:0000313" key="5">
    <source>
        <dbReference type="Proteomes" id="UP001295423"/>
    </source>
</evidence>
<evidence type="ECO:0000313" key="4">
    <source>
        <dbReference type="EMBL" id="CAJ1965828.1"/>
    </source>
</evidence>
<organism evidence="4 5">
    <name type="scientific">Cylindrotheca closterium</name>
    <dbReference type="NCBI Taxonomy" id="2856"/>
    <lineage>
        <taxon>Eukaryota</taxon>
        <taxon>Sar</taxon>
        <taxon>Stramenopiles</taxon>
        <taxon>Ochrophyta</taxon>
        <taxon>Bacillariophyta</taxon>
        <taxon>Bacillariophyceae</taxon>
        <taxon>Bacillariophycidae</taxon>
        <taxon>Bacillariales</taxon>
        <taxon>Bacillariaceae</taxon>
        <taxon>Cylindrotheca</taxon>
    </lineage>
</organism>
<reference evidence="4" key="1">
    <citation type="submission" date="2023-08" db="EMBL/GenBank/DDBJ databases">
        <authorList>
            <person name="Audoor S."/>
            <person name="Bilcke G."/>
        </authorList>
    </citation>
    <scope>NUCLEOTIDE SEQUENCE</scope>
</reference>
<dbReference type="Pfam" id="PF00501">
    <property type="entry name" value="AMP-binding"/>
    <property type="match status" value="1"/>
</dbReference>
<name>A0AAD2JN64_9STRA</name>
<protein>
    <recommendedName>
        <fullName evidence="3">AMP-dependent synthetase/ligase domain-containing protein</fullName>
    </recommendedName>
</protein>
<keyword evidence="2" id="KW-0067">ATP-binding</keyword>